<accession>A0A0M2HIW4</accession>
<proteinExistence type="predicted"/>
<evidence type="ECO:0000313" key="2">
    <source>
        <dbReference type="Proteomes" id="UP000034098"/>
    </source>
</evidence>
<dbReference type="Proteomes" id="UP000034098">
    <property type="component" value="Unassembled WGS sequence"/>
</dbReference>
<evidence type="ECO:0000313" key="1">
    <source>
        <dbReference type="EMBL" id="KJL44737.1"/>
    </source>
</evidence>
<gene>
    <name evidence="1" type="ORF">RS82_00696</name>
</gene>
<keyword evidence="2" id="KW-1185">Reference proteome</keyword>
<protein>
    <submittedName>
        <fullName evidence="1">Uncharacterized protein</fullName>
    </submittedName>
</protein>
<dbReference type="EMBL" id="JYJA01000024">
    <property type="protein sequence ID" value="KJL44737.1"/>
    <property type="molecule type" value="Genomic_DNA"/>
</dbReference>
<comment type="caution">
    <text evidence="1">The sequence shown here is derived from an EMBL/GenBank/DDBJ whole genome shotgun (WGS) entry which is preliminary data.</text>
</comment>
<organism evidence="1 2">
    <name type="scientific">Microbacterium trichothecenolyticum</name>
    <name type="common">Aureobacterium trichothecenolyticum</name>
    <dbReference type="NCBI Taxonomy" id="69370"/>
    <lineage>
        <taxon>Bacteria</taxon>
        <taxon>Bacillati</taxon>
        <taxon>Actinomycetota</taxon>
        <taxon>Actinomycetes</taxon>
        <taxon>Micrococcales</taxon>
        <taxon>Microbacteriaceae</taxon>
        <taxon>Microbacterium</taxon>
    </lineage>
</organism>
<dbReference type="AlphaFoldDB" id="A0A0M2HIW4"/>
<sequence length="44" mass="4662">MISGVSPVTVCAGIQWFTDWRWCAAPYCEPAAASLYAGQSGPRG</sequence>
<reference evidence="1 2" key="1">
    <citation type="submission" date="2015-02" db="EMBL/GenBank/DDBJ databases">
        <title>Draft genome sequences of ten Microbacterium spp. with emphasis on heavy metal contaminated environments.</title>
        <authorList>
            <person name="Corretto E."/>
        </authorList>
    </citation>
    <scope>NUCLEOTIDE SEQUENCE [LARGE SCALE GENOMIC DNA]</scope>
    <source>
        <strain evidence="1 2">DSM 8608</strain>
    </source>
</reference>
<name>A0A0M2HIW4_MICTR</name>